<evidence type="ECO:0000313" key="2">
    <source>
        <dbReference type="EMBL" id="THD84654.1"/>
    </source>
</evidence>
<keyword evidence="1" id="KW-0812">Transmembrane</keyword>
<evidence type="ECO:0008006" key="4">
    <source>
        <dbReference type="Google" id="ProtNLM"/>
    </source>
</evidence>
<keyword evidence="1" id="KW-1133">Transmembrane helix</keyword>
<feature type="transmembrane region" description="Helical" evidence="1">
    <location>
        <begin position="21"/>
        <end position="43"/>
    </location>
</feature>
<keyword evidence="3" id="KW-1185">Reference proteome</keyword>
<reference evidence="2 3" key="1">
    <citation type="submission" date="2019-04" db="EMBL/GenBank/DDBJ databases">
        <title>Draft genome sequence of Gemmobacter aestuarii sp. nov.</title>
        <authorList>
            <person name="Hameed A."/>
            <person name="Lin S.-Y."/>
            <person name="Shahina M."/>
            <person name="Lai W.-A."/>
            <person name="Young C.-C."/>
        </authorList>
    </citation>
    <scope>NUCLEOTIDE SEQUENCE [LARGE SCALE GENOMIC DNA]</scope>
    <source>
        <strain evidence="2 3">CC-PW-75</strain>
    </source>
</reference>
<evidence type="ECO:0000313" key="3">
    <source>
        <dbReference type="Proteomes" id="UP000309450"/>
    </source>
</evidence>
<protein>
    <recommendedName>
        <fullName evidence="4">Pilus assembly protein</fullName>
    </recommendedName>
</protein>
<dbReference type="OrthoDB" id="7876207at2"/>
<name>A0A4S3MRB4_9RHOB</name>
<dbReference type="EMBL" id="SSND01000001">
    <property type="protein sequence ID" value="THD84654.1"/>
    <property type="molecule type" value="Genomic_DNA"/>
</dbReference>
<comment type="caution">
    <text evidence="2">The sequence shown here is derived from an EMBL/GenBank/DDBJ whole genome shotgun (WGS) entry which is preliminary data.</text>
</comment>
<proteinExistence type="predicted"/>
<keyword evidence="1" id="KW-0472">Membrane</keyword>
<sequence>MVFHRFKERLRSFRDDERGSMLVEGVLALPMMFWVLITFYVFWDAYRSINVVQKATYSIADVISRRRAAVDDPYLNGMNTVMDYLLDPGQSAEMRFSSITWNGIDDRYEVEWSYSPGGKMAELRTADAANLTSQLPIMADGDTIVVVESRVDFAPAFNLGVLGDRTIEQFIVTRPRLVARVCHADVPCGILNGGTASGGSGT</sequence>
<gene>
    <name evidence="2" type="ORF">E7811_02645</name>
</gene>
<dbReference type="RefSeq" id="WP_136393035.1">
    <property type="nucleotide sequence ID" value="NZ_SSND01000001.1"/>
</dbReference>
<dbReference type="Proteomes" id="UP000309450">
    <property type="component" value="Unassembled WGS sequence"/>
</dbReference>
<accession>A0A4S3MRB4</accession>
<dbReference type="AlphaFoldDB" id="A0A4S3MRB4"/>
<organism evidence="2 3">
    <name type="scientific">Aliigemmobacter aestuarii</name>
    <dbReference type="NCBI Taxonomy" id="1445661"/>
    <lineage>
        <taxon>Bacteria</taxon>
        <taxon>Pseudomonadati</taxon>
        <taxon>Pseudomonadota</taxon>
        <taxon>Alphaproteobacteria</taxon>
        <taxon>Rhodobacterales</taxon>
        <taxon>Paracoccaceae</taxon>
        <taxon>Aliigemmobacter</taxon>
    </lineage>
</organism>
<evidence type="ECO:0000256" key="1">
    <source>
        <dbReference type="SAM" id="Phobius"/>
    </source>
</evidence>